<dbReference type="Pfam" id="PF00118">
    <property type="entry name" value="Cpn60_TCP1"/>
    <property type="match status" value="2"/>
</dbReference>
<dbReference type="GO" id="GO:0045494">
    <property type="term" value="P:photoreceptor cell maintenance"/>
    <property type="evidence" value="ECO:0007669"/>
    <property type="project" value="Ensembl"/>
</dbReference>
<dbReference type="Gene3D" id="1.10.560.10">
    <property type="entry name" value="GroEL-like equatorial domain"/>
    <property type="match status" value="2"/>
</dbReference>
<dbReference type="SUPFAM" id="SSF48592">
    <property type="entry name" value="GroEL equatorial domain-like"/>
    <property type="match status" value="1"/>
</dbReference>
<dbReference type="GO" id="GO:0045599">
    <property type="term" value="P:negative regulation of fat cell differentiation"/>
    <property type="evidence" value="ECO:0007669"/>
    <property type="project" value="Ensembl"/>
</dbReference>
<dbReference type="InterPro" id="IPR027410">
    <property type="entry name" value="TCP-1-like_intermed_sf"/>
</dbReference>
<dbReference type="Ensembl" id="ENSSMRT00000023399.1">
    <property type="protein sequence ID" value="ENSSMRP00000019952.1"/>
    <property type="gene ID" value="ENSSMRG00000015549.1"/>
</dbReference>
<evidence type="ECO:0000313" key="2">
    <source>
        <dbReference type="Proteomes" id="UP000694421"/>
    </source>
</evidence>
<dbReference type="AlphaFoldDB" id="A0A8D0CE27"/>
<sequence>MAFRNMNKRRHIGLQQLSVLASTGRTLLGPAKSSKFIVDESTHGSVLTCSAVRLLESLDLSSAVGQLLNEAIQAQNNEYKTGTTTLLFLVSAWSGVVLECLQQDVPLSAIAAVMSEGVNSCIEQVQSLKLPLENIEPQLSDILIEHDGKTSISICSSLVQKQIVESNMTDIKCNCSSAPEYLCENAHVLQEDPKIPTIQPANLCSTCGKCLCTKLFAVDATGHSIAKSVDTSSVFTVCKSVNQKTVSLQGQALSLFNCNKRPKLVYSRYLSSGWEGLSPQQTVLQNRSSKHLNELNNLGHLAMCLSHGNWSVMKLVQDILMYQLQTMNGMTDAHPFLFRISEVVTCCLPGMSENHSCVCPGYITLIDSEKAAAVKQFEGKPLSIVLADGEITETYHHLGFNKSQNVRRFCEGLGTQENHPSLWIDSMLDILNRFNVNLVLVLGNTCKALEDQCMQNHIMIINQVPHVVLKAFSDITGAEMVTYLTQVNERCVGKSVFLNLCRTPELNCLELDDQRPVALSAEGIHLVTAVLSCPVMSKMQAAEDSFWTCAYRVHHAFCDQAVFPGSGAVEFLCLSYLENLEKALKNSSGEFHAASSWLVKSTEQYKPLVLNALARGWQQYLCTVICNAGNCTSEFEASVLIQQKLRKASLCDSPSEYILNEFKKGKMGVANAKHGWPYEQPLKVYDNVTAKVEAWRRALDLVLLVLETDAEIITGPERVQLLKSQFSNDFVFL</sequence>
<dbReference type="GO" id="GO:0048863">
    <property type="term" value="P:stem cell differentiation"/>
    <property type="evidence" value="ECO:0007669"/>
    <property type="project" value="Ensembl"/>
</dbReference>
<protein>
    <submittedName>
        <fullName evidence="1">Bardet-Biedl syndrome 12</fullName>
    </submittedName>
</protein>
<organism evidence="1 2">
    <name type="scientific">Salvator merianae</name>
    <name type="common">Argentine black and white tegu</name>
    <name type="synonym">Tupinambis merianae</name>
    <dbReference type="NCBI Taxonomy" id="96440"/>
    <lineage>
        <taxon>Eukaryota</taxon>
        <taxon>Metazoa</taxon>
        <taxon>Chordata</taxon>
        <taxon>Craniata</taxon>
        <taxon>Vertebrata</taxon>
        <taxon>Euteleostomi</taxon>
        <taxon>Lepidosauria</taxon>
        <taxon>Squamata</taxon>
        <taxon>Bifurcata</taxon>
        <taxon>Unidentata</taxon>
        <taxon>Episquamata</taxon>
        <taxon>Laterata</taxon>
        <taxon>Teiioidea</taxon>
        <taxon>Teiidae</taxon>
        <taxon>Salvator</taxon>
    </lineage>
</organism>
<reference evidence="1" key="2">
    <citation type="submission" date="2025-09" db="UniProtKB">
        <authorList>
            <consortium name="Ensembl"/>
        </authorList>
    </citation>
    <scope>IDENTIFICATION</scope>
</reference>
<dbReference type="GO" id="GO:0005524">
    <property type="term" value="F:ATP binding"/>
    <property type="evidence" value="ECO:0007669"/>
    <property type="project" value="InterPro"/>
</dbReference>
<dbReference type="PANTHER" id="PTHR46883:SF1">
    <property type="entry name" value="BARDET-BIEDL SYNDROME 12 PROTEIN"/>
    <property type="match status" value="1"/>
</dbReference>
<dbReference type="GO" id="GO:0042073">
    <property type="term" value="P:intraciliary transport"/>
    <property type="evidence" value="ECO:0007669"/>
    <property type="project" value="Ensembl"/>
</dbReference>
<dbReference type="GO" id="GO:0045444">
    <property type="term" value="P:fat cell differentiation"/>
    <property type="evidence" value="ECO:0007669"/>
    <property type="project" value="Ensembl"/>
</dbReference>
<dbReference type="InterPro" id="IPR042984">
    <property type="entry name" value="BBS12"/>
</dbReference>
<accession>A0A8D0CE27</accession>
<dbReference type="InterPro" id="IPR002423">
    <property type="entry name" value="Cpn60/GroEL/TCP-1"/>
</dbReference>
<dbReference type="GO" id="GO:0051131">
    <property type="term" value="P:chaperone-mediated protein complex assembly"/>
    <property type="evidence" value="ECO:0007669"/>
    <property type="project" value="Ensembl"/>
</dbReference>
<dbReference type="GO" id="GO:0042755">
    <property type="term" value="P:eating behavior"/>
    <property type="evidence" value="ECO:0007669"/>
    <property type="project" value="Ensembl"/>
</dbReference>
<dbReference type="InterPro" id="IPR027409">
    <property type="entry name" value="GroEL-like_apical_dom_sf"/>
</dbReference>
<dbReference type="InterPro" id="IPR027413">
    <property type="entry name" value="GROEL-like_equatorial_sf"/>
</dbReference>
<proteinExistence type="predicted"/>
<evidence type="ECO:0000313" key="1">
    <source>
        <dbReference type="Ensembl" id="ENSSMRP00000019952.1"/>
    </source>
</evidence>
<dbReference type="GO" id="GO:0005929">
    <property type="term" value="C:cilium"/>
    <property type="evidence" value="ECO:0007669"/>
    <property type="project" value="GOC"/>
</dbReference>
<keyword evidence="2" id="KW-1185">Reference proteome</keyword>
<dbReference type="PANTHER" id="PTHR46883">
    <property type="entry name" value="BARDET-BIEDL SYNDROME 12 PROTEIN"/>
    <property type="match status" value="1"/>
</dbReference>
<reference evidence="1" key="1">
    <citation type="submission" date="2025-08" db="UniProtKB">
        <authorList>
            <consortium name="Ensembl"/>
        </authorList>
    </citation>
    <scope>IDENTIFICATION</scope>
</reference>
<dbReference type="OMA" id="CPFLQIP"/>
<dbReference type="GO" id="GO:2000737">
    <property type="term" value="P:negative regulation of stem cell differentiation"/>
    <property type="evidence" value="ECO:0007669"/>
    <property type="project" value="Ensembl"/>
</dbReference>
<dbReference type="Gene3D" id="3.50.7.10">
    <property type="entry name" value="GroEL"/>
    <property type="match status" value="1"/>
</dbReference>
<dbReference type="Proteomes" id="UP000694421">
    <property type="component" value="Unplaced"/>
</dbReference>
<name>A0A8D0CE27_SALMN</name>
<dbReference type="GeneTree" id="ENSGT00390000008984"/>
<dbReference type="Gene3D" id="3.30.260.10">
    <property type="entry name" value="TCP-1-like chaperonin intermediate domain"/>
    <property type="match status" value="1"/>
</dbReference>
<dbReference type="SUPFAM" id="SSF52029">
    <property type="entry name" value="GroEL apical domain-like"/>
    <property type="match status" value="1"/>
</dbReference>